<gene>
    <name evidence="2" type="ORF">GZ78_03185</name>
</gene>
<evidence type="ECO:0000313" key="2">
    <source>
        <dbReference type="EMBL" id="KEQ19048.1"/>
    </source>
</evidence>
<dbReference type="STRING" id="1137799.GZ78_03185"/>
<dbReference type="InterPro" id="IPR036513">
    <property type="entry name" value="STAS_dom_sf"/>
</dbReference>
<organism evidence="2 3">
    <name type="scientific">Endozoicomonas numazuensis</name>
    <dbReference type="NCBI Taxonomy" id="1137799"/>
    <lineage>
        <taxon>Bacteria</taxon>
        <taxon>Pseudomonadati</taxon>
        <taxon>Pseudomonadota</taxon>
        <taxon>Gammaproteobacteria</taxon>
        <taxon>Oceanospirillales</taxon>
        <taxon>Endozoicomonadaceae</taxon>
        <taxon>Endozoicomonas</taxon>
    </lineage>
</organism>
<evidence type="ECO:0000313" key="3">
    <source>
        <dbReference type="Proteomes" id="UP000028073"/>
    </source>
</evidence>
<keyword evidence="3" id="KW-1185">Reference proteome</keyword>
<dbReference type="Proteomes" id="UP000028073">
    <property type="component" value="Unassembled WGS sequence"/>
</dbReference>
<accession>A0A081NKS5</accession>
<comment type="caution">
    <text evidence="2">The sequence shown here is derived from an EMBL/GenBank/DDBJ whole genome shotgun (WGS) entry which is preliminary data.</text>
</comment>
<protein>
    <recommendedName>
        <fullName evidence="1">MlaB-like STAS domain-containing protein</fullName>
    </recommendedName>
</protein>
<proteinExistence type="predicted"/>
<evidence type="ECO:0000259" key="1">
    <source>
        <dbReference type="Pfam" id="PF13466"/>
    </source>
</evidence>
<dbReference type="EMBL" id="JOKH01000001">
    <property type="protein sequence ID" value="KEQ19048.1"/>
    <property type="molecule type" value="Genomic_DNA"/>
</dbReference>
<dbReference type="Gene3D" id="3.30.750.24">
    <property type="entry name" value="STAS domain"/>
    <property type="match status" value="1"/>
</dbReference>
<dbReference type="AlphaFoldDB" id="A0A081NKS5"/>
<dbReference type="SUPFAM" id="SSF52091">
    <property type="entry name" value="SpoIIaa-like"/>
    <property type="match status" value="1"/>
</dbReference>
<reference evidence="2 3" key="1">
    <citation type="submission" date="2014-06" db="EMBL/GenBank/DDBJ databases">
        <title>Whole Genome Sequences of Three Symbiotic Endozoicomonas Bacteria.</title>
        <authorList>
            <person name="Neave M.J."/>
            <person name="Apprill A."/>
            <person name="Voolstra C.R."/>
        </authorList>
    </citation>
    <scope>NUCLEOTIDE SEQUENCE [LARGE SCALE GENOMIC DNA]</scope>
    <source>
        <strain evidence="2 3">DSM 25634</strain>
    </source>
</reference>
<feature type="domain" description="MlaB-like STAS" evidence="1">
    <location>
        <begin position="44"/>
        <end position="125"/>
    </location>
</feature>
<name>A0A081NKS5_9GAMM</name>
<dbReference type="Pfam" id="PF13466">
    <property type="entry name" value="STAS_2"/>
    <property type="match status" value="1"/>
</dbReference>
<dbReference type="InterPro" id="IPR058548">
    <property type="entry name" value="MlaB-like_STAS"/>
</dbReference>
<sequence>MVLVFDRLGENGVGSKETISGLFIKGFQESAIMQLERLAPGHFSLNGIVNFDNAVEVESEGRKLLEKDISPDGVLKVSLGNLLKGDSSTLSVCLSWIRLAQDKGGHLCLSDMPEELAALAKVCGIAPILQENSCS</sequence>